<accession>A0AAQ4DEZ7</accession>
<dbReference type="InterPro" id="IPR024079">
    <property type="entry name" value="MetalloPept_cat_dom_sf"/>
</dbReference>
<feature type="transmembrane region" description="Helical" evidence="1">
    <location>
        <begin position="410"/>
        <end position="432"/>
    </location>
</feature>
<protein>
    <submittedName>
        <fullName evidence="2">Uncharacterized protein</fullName>
    </submittedName>
</protein>
<dbReference type="PROSITE" id="PS51885">
    <property type="entry name" value="NEPRILYSIN"/>
    <property type="match status" value="1"/>
</dbReference>
<dbReference type="SUPFAM" id="SSF55486">
    <property type="entry name" value="Metalloproteases ('zincins'), catalytic domain"/>
    <property type="match status" value="1"/>
</dbReference>
<dbReference type="GO" id="GO:0005886">
    <property type="term" value="C:plasma membrane"/>
    <property type="evidence" value="ECO:0007669"/>
    <property type="project" value="TreeGrafter"/>
</dbReference>
<dbReference type="PANTHER" id="PTHR11733:SF229">
    <property type="entry name" value="NEPRILYSIN-2-LIKE PROTEIN"/>
    <property type="match status" value="1"/>
</dbReference>
<sequence length="554" mass="61163">MQPMTTAPDENSLRRLCANEACKSLVGRLLDSANASVDPCANFHHHVCGQWDHPARGRGKRQSYLQENLINHTLQLHRALEAVTSSPALLDQVEHNMALFYRSCHDFLADGRSVAKEATVPEILHEMGIDETSVRVATFQDVFALAVAESAATGLPSILRVTQKIYFQGDEYLNIIDVGATLVSTLPQGYVEGYLDDSISQMSFTSGLDVPSVVKLDKNLDELRVACEHPVDSLKMVKELGEPFPGADWLEALNGGHAQNRTSPYAPDSNVTIRGESCIFAMLRELHGVNVTDARAYSLLVMIAQIKKYALTVLPWRHDETQRTTECVSITAQIFRGLFLRWMTSKLVGVERSRAFAVMVTHLQEAVDRFPALPERLNLTANDYEVRRLFTGLIGDICRMATQGSWTRQGLPLVTSLLVAGAAAALLFIDTASAGRVAHPYPHLSRRGRELEYFPGVGLVEPLGLLAVASLPLFVLFSVMWLVFPLWFKFHHFGLYGHGLVPGLVPGAAVPGVAATGRRRRRDLFVQQQRGGESLTEVAARVVKALREGLEKYS</sequence>
<feature type="transmembrane region" description="Helical" evidence="1">
    <location>
        <begin position="495"/>
        <end position="515"/>
    </location>
</feature>
<name>A0AAQ4DEZ7_AMBAM</name>
<evidence type="ECO:0000256" key="1">
    <source>
        <dbReference type="SAM" id="Phobius"/>
    </source>
</evidence>
<dbReference type="Gene3D" id="3.40.390.10">
    <property type="entry name" value="Collagenase (Catalytic Domain)"/>
    <property type="match status" value="1"/>
</dbReference>
<evidence type="ECO:0000313" key="2">
    <source>
        <dbReference type="EMBL" id="KAK8761037.1"/>
    </source>
</evidence>
<keyword evidence="1" id="KW-0812">Transmembrane</keyword>
<comment type="caution">
    <text evidence="2">The sequence shown here is derived from an EMBL/GenBank/DDBJ whole genome shotgun (WGS) entry which is preliminary data.</text>
</comment>
<dbReference type="GO" id="GO:0004222">
    <property type="term" value="F:metalloendopeptidase activity"/>
    <property type="evidence" value="ECO:0007669"/>
    <property type="project" value="InterPro"/>
</dbReference>
<keyword evidence="3" id="KW-1185">Reference proteome</keyword>
<organism evidence="2 3">
    <name type="scientific">Amblyomma americanum</name>
    <name type="common">Lone star tick</name>
    <dbReference type="NCBI Taxonomy" id="6943"/>
    <lineage>
        <taxon>Eukaryota</taxon>
        <taxon>Metazoa</taxon>
        <taxon>Ecdysozoa</taxon>
        <taxon>Arthropoda</taxon>
        <taxon>Chelicerata</taxon>
        <taxon>Arachnida</taxon>
        <taxon>Acari</taxon>
        <taxon>Parasitiformes</taxon>
        <taxon>Ixodida</taxon>
        <taxon>Ixodoidea</taxon>
        <taxon>Ixodidae</taxon>
        <taxon>Amblyomminae</taxon>
        <taxon>Amblyomma</taxon>
    </lineage>
</organism>
<dbReference type="InterPro" id="IPR042089">
    <property type="entry name" value="Peptidase_M13_dom_2"/>
</dbReference>
<feature type="transmembrane region" description="Helical" evidence="1">
    <location>
        <begin position="453"/>
        <end position="483"/>
    </location>
</feature>
<evidence type="ECO:0000313" key="3">
    <source>
        <dbReference type="Proteomes" id="UP001321473"/>
    </source>
</evidence>
<dbReference type="AlphaFoldDB" id="A0AAQ4DEZ7"/>
<gene>
    <name evidence="2" type="ORF">V5799_027695</name>
</gene>
<dbReference type="PANTHER" id="PTHR11733">
    <property type="entry name" value="ZINC METALLOPROTEASE FAMILY M13 NEPRILYSIN-RELATED"/>
    <property type="match status" value="1"/>
</dbReference>
<keyword evidence="1" id="KW-1133">Transmembrane helix</keyword>
<dbReference type="GO" id="GO:0016485">
    <property type="term" value="P:protein processing"/>
    <property type="evidence" value="ECO:0007669"/>
    <property type="project" value="TreeGrafter"/>
</dbReference>
<dbReference type="Proteomes" id="UP001321473">
    <property type="component" value="Unassembled WGS sequence"/>
</dbReference>
<keyword evidence="1" id="KW-0472">Membrane</keyword>
<proteinExistence type="predicted"/>
<reference evidence="2 3" key="1">
    <citation type="journal article" date="2023" name="Arcadia Sci">
        <title>De novo assembly of a long-read Amblyomma americanum tick genome.</title>
        <authorList>
            <person name="Chou S."/>
            <person name="Poskanzer K.E."/>
            <person name="Rollins M."/>
            <person name="Thuy-Boun P.S."/>
        </authorList>
    </citation>
    <scope>NUCLEOTIDE SEQUENCE [LARGE SCALE GENOMIC DNA]</scope>
    <source>
        <strain evidence="2">F_SG_1</strain>
        <tissue evidence="2">Salivary glands</tissue>
    </source>
</reference>
<dbReference type="Gene3D" id="1.10.1380.10">
    <property type="entry name" value="Neutral endopeptidase , domain2"/>
    <property type="match status" value="1"/>
</dbReference>
<dbReference type="EMBL" id="JARKHS020031596">
    <property type="protein sequence ID" value="KAK8761037.1"/>
    <property type="molecule type" value="Genomic_DNA"/>
</dbReference>
<dbReference type="InterPro" id="IPR000718">
    <property type="entry name" value="Peptidase_M13"/>
</dbReference>